<keyword evidence="2" id="KW-1185">Reference proteome</keyword>
<evidence type="ECO:0000313" key="2">
    <source>
        <dbReference type="Proteomes" id="UP000318353"/>
    </source>
</evidence>
<sequence>GKINNLVLSCKKCNRAKKDFIWNEIYSLKFNVDDESITELFYRDVDYSIKIEKEYITDNSIYNFYIKLKLNEEIRRLDFLLMNMYGFYNKYYEDKNIYRILEYIVLLQKKRNEL</sequence>
<gene>
    <name evidence="1" type="ORF">EUX50_09525</name>
</gene>
<accession>A0ABY2YKR5</accession>
<evidence type="ECO:0000313" key="1">
    <source>
        <dbReference type="EMBL" id="TPH02184.1"/>
    </source>
</evidence>
<dbReference type="RefSeq" id="WP_219843784.1">
    <property type="nucleotide sequence ID" value="NZ_SDPH01000043.1"/>
</dbReference>
<comment type="caution">
    <text evidence="1">The sequence shown here is derived from an EMBL/GenBank/DDBJ whole genome shotgun (WGS) entry which is preliminary data.</text>
</comment>
<name>A0ABY2YKR5_HAEHA</name>
<feature type="non-terminal residue" evidence="1">
    <location>
        <position position="1"/>
    </location>
</feature>
<proteinExistence type="predicted"/>
<reference evidence="1 2" key="1">
    <citation type="submission" date="2019-01" db="EMBL/GenBank/DDBJ databases">
        <title>Comparative genomic analysis identifies haemin-independent Haemophilus haemolyticus: a formal re-classification of Haemophilus intermedius.</title>
        <authorList>
            <person name="Harris T.M."/>
            <person name="Price E.P."/>
            <person name="Sarovich D.S."/>
            <person name="Norskov-Lauritsen N."/>
            <person name="Beissbarth J."/>
            <person name="Chang A.B."/>
            <person name="Smith-Vaughan H.C."/>
        </authorList>
    </citation>
    <scope>NUCLEOTIDE SEQUENCE [LARGE SCALE GENOMIC DNA]</scope>
    <source>
        <strain evidence="1 2">CCUG 15949</strain>
    </source>
</reference>
<dbReference type="Proteomes" id="UP000318353">
    <property type="component" value="Unassembled WGS sequence"/>
</dbReference>
<protein>
    <submittedName>
        <fullName evidence="1">CRISPR-associated protein Csn1</fullName>
    </submittedName>
</protein>
<dbReference type="EMBL" id="SDPH01000043">
    <property type="protein sequence ID" value="TPH02184.1"/>
    <property type="molecule type" value="Genomic_DNA"/>
</dbReference>
<organism evidence="1 2">
    <name type="scientific">Haemophilus haemolyticus</name>
    <dbReference type="NCBI Taxonomy" id="726"/>
    <lineage>
        <taxon>Bacteria</taxon>
        <taxon>Pseudomonadati</taxon>
        <taxon>Pseudomonadota</taxon>
        <taxon>Gammaproteobacteria</taxon>
        <taxon>Pasteurellales</taxon>
        <taxon>Pasteurellaceae</taxon>
        <taxon>Haemophilus</taxon>
    </lineage>
</organism>